<feature type="binding site" evidence="3">
    <location>
        <begin position="191"/>
        <end position="198"/>
    </location>
    <ligand>
        <name>ATP</name>
        <dbReference type="ChEBI" id="CHEBI:30616"/>
    </ligand>
</feature>
<dbReference type="PANTHER" id="PTHR22683">
    <property type="entry name" value="SPORULATION PROTEIN RELATED"/>
    <property type="match status" value="1"/>
</dbReference>
<dbReference type="RefSeq" id="WP_387252126.1">
    <property type="nucleotide sequence ID" value="NZ_JBIALX010000006.1"/>
</dbReference>
<dbReference type="InterPro" id="IPR003593">
    <property type="entry name" value="AAA+_ATPase"/>
</dbReference>
<dbReference type="EMBL" id="JBIALX010000006">
    <property type="protein sequence ID" value="MFF0455259.1"/>
    <property type="molecule type" value="Genomic_DNA"/>
</dbReference>
<feature type="domain" description="FtsK" evidence="5">
    <location>
        <begin position="164"/>
        <end position="356"/>
    </location>
</feature>
<dbReference type="InterPro" id="IPR002543">
    <property type="entry name" value="FtsK_dom"/>
</dbReference>
<evidence type="ECO:0000256" key="2">
    <source>
        <dbReference type="ARBA" id="ARBA00022840"/>
    </source>
</evidence>
<dbReference type="SMART" id="SM00382">
    <property type="entry name" value="AAA"/>
    <property type="match status" value="1"/>
</dbReference>
<dbReference type="SUPFAM" id="SSF52540">
    <property type="entry name" value="P-loop containing nucleoside triphosphate hydrolases"/>
    <property type="match status" value="1"/>
</dbReference>
<evidence type="ECO:0000256" key="4">
    <source>
        <dbReference type="SAM" id="MobiDB-lite"/>
    </source>
</evidence>
<sequence length="449" mass="48421">MSVVNMVPVAVSAASALAFAAYLLPWGRRPATCTADGFARDLEEAPVVLRPAILSFGSPAHSQQMFSLLKLGNPETGFPSVEWWDYSRHGLTVDLLMGAGQTLSDWASEDVRSRMADHIGVDQVTVSSPARGWVRLELRVHDTLAEAVVTDLHTGNVTAAGVDLESVPVGVREDGTPWTLRILYSHILIAGATGSGKGSVLWSILLGLGPAIKAGFVDVWLIDPKGGVEFGVGEDKLFVRFATDAPTVITTLTEAVTVMEERQARMRAAGLRKLVPSKDEPLILLIIDEAAALSSYAEREQQEEFRRQTGKLQSQGRAVGVSVIAAVQDPSKEVMPNRQLFPTRIGLRLEEPTQVAMIHGKGARDKGALCDEIPEETQGVGYVGEDGKRGFVRVRAYWITDEQTKQIVDRFSPAADVDFAPAEDYSDFDPDDLGDDGIPGDGYTGPVAA</sequence>
<dbReference type="Gene3D" id="3.40.50.300">
    <property type="entry name" value="P-loop containing nucleotide triphosphate hydrolases"/>
    <property type="match status" value="1"/>
</dbReference>
<evidence type="ECO:0000313" key="7">
    <source>
        <dbReference type="Proteomes" id="UP001601521"/>
    </source>
</evidence>
<comment type="caution">
    <text evidence="6">The sequence shown here is derived from an EMBL/GenBank/DDBJ whole genome shotgun (WGS) entry which is preliminary data.</text>
</comment>
<evidence type="ECO:0000313" key="6">
    <source>
        <dbReference type="EMBL" id="MFF0455259.1"/>
    </source>
</evidence>
<evidence type="ECO:0000256" key="1">
    <source>
        <dbReference type="ARBA" id="ARBA00022741"/>
    </source>
</evidence>
<dbReference type="CDD" id="cd01127">
    <property type="entry name" value="TrwB_TraG_TraD_VirD4"/>
    <property type="match status" value="1"/>
</dbReference>
<organism evidence="6 7">
    <name type="scientific">Nocardia africana</name>
    <dbReference type="NCBI Taxonomy" id="134964"/>
    <lineage>
        <taxon>Bacteria</taxon>
        <taxon>Bacillati</taxon>
        <taxon>Actinomycetota</taxon>
        <taxon>Actinomycetes</taxon>
        <taxon>Mycobacteriales</taxon>
        <taxon>Nocardiaceae</taxon>
        <taxon>Nocardia</taxon>
    </lineage>
</organism>
<keyword evidence="2 3" id="KW-0067">ATP-binding</keyword>
<keyword evidence="7" id="KW-1185">Reference proteome</keyword>
<feature type="compositionally biased region" description="Acidic residues" evidence="4">
    <location>
        <begin position="424"/>
        <end position="435"/>
    </location>
</feature>
<reference evidence="6 7" key="1">
    <citation type="submission" date="2024-10" db="EMBL/GenBank/DDBJ databases">
        <title>The Natural Products Discovery Center: Release of the First 8490 Sequenced Strains for Exploring Actinobacteria Biosynthetic Diversity.</title>
        <authorList>
            <person name="Kalkreuter E."/>
            <person name="Kautsar S.A."/>
            <person name="Yang D."/>
            <person name="Bader C.D."/>
            <person name="Teijaro C.N."/>
            <person name="Fluegel L."/>
            <person name="Davis C.M."/>
            <person name="Simpson J.R."/>
            <person name="Lauterbach L."/>
            <person name="Steele A.D."/>
            <person name="Gui C."/>
            <person name="Meng S."/>
            <person name="Li G."/>
            <person name="Viehrig K."/>
            <person name="Ye F."/>
            <person name="Su P."/>
            <person name="Kiefer A.F."/>
            <person name="Nichols A."/>
            <person name="Cepeda A.J."/>
            <person name="Yan W."/>
            <person name="Fan B."/>
            <person name="Jiang Y."/>
            <person name="Adhikari A."/>
            <person name="Zheng C.-J."/>
            <person name="Schuster L."/>
            <person name="Cowan T.M."/>
            <person name="Smanski M.J."/>
            <person name="Chevrette M.G."/>
            <person name="De Carvalho L.P.S."/>
            <person name="Shen B."/>
        </authorList>
    </citation>
    <scope>NUCLEOTIDE SEQUENCE [LARGE SCALE GENOMIC DNA]</scope>
    <source>
        <strain evidence="6 7">NPDC004550</strain>
    </source>
</reference>
<dbReference type="PANTHER" id="PTHR22683:SF41">
    <property type="entry name" value="DNA TRANSLOCASE FTSK"/>
    <property type="match status" value="1"/>
</dbReference>
<proteinExistence type="predicted"/>
<dbReference type="InterPro" id="IPR050206">
    <property type="entry name" value="FtsK/SpoIIIE/SftA"/>
</dbReference>
<dbReference type="Proteomes" id="UP001601521">
    <property type="component" value="Unassembled WGS sequence"/>
</dbReference>
<gene>
    <name evidence="6" type="ORF">ACFYTH_17990</name>
</gene>
<evidence type="ECO:0000256" key="3">
    <source>
        <dbReference type="PROSITE-ProRule" id="PRU00289"/>
    </source>
</evidence>
<keyword evidence="1 3" id="KW-0547">Nucleotide-binding</keyword>
<name>A0ABW6NJA9_9NOCA</name>
<accession>A0ABW6NJA9</accession>
<feature type="region of interest" description="Disordered" evidence="4">
    <location>
        <begin position="421"/>
        <end position="449"/>
    </location>
</feature>
<dbReference type="InterPro" id="IPR027417">
    <property type="entry name" value="P-loop_NTPase"/>
</dbReference>
<dbReference type="PROSITE" id="PS50901">
    <property type="entry name" value="FTSK"/>
    <property type="match status" value="1"/>
</dbReference>
<evidence type="ECO:0000259" key="5">
    <source>
        <dbReference type="PROSITE" id="PS50901"/>
    </source>
</evidence>
<dbReference type="Pfam" id="PF01580">
    <property type="entry name" value="FtsK_SpoIIIE"/>
    <property type="match status" value="1"/>
</dbReference>
<protein>
    <submittedName>
        <fullName evidence="6">FtsK/SpoIIIE domain-containing protein</fullName>
    </submittedName>
</protein>